<dbReference type="SUPFAM" id="SSF46458">
    <property type="entry name" value="Globin-like"/>
    <property type="match status" value="1"/>
</dbReference>
<dbReference type="GO" id="GO:0020037">
    <property type="term" value="F:heme binding"/>
    <property type="evidence" value="ECO:0007669"/>
    <property type="project" value="InterPro"/>
</dbReference>
<dbReference type="Proteomes" id="UP000076577">
    <property type="component" value="Unassembled WGS sequence"/>
</dbReference>
<dbReference type="AlphaFoldDB" id="A0A165T6D3"/>
<proteinExistence type="predicted"/>
<accession>A0A165T6D3</accession>
<reference evidence="1" key="2">
    <citation type="journal article" date="2016" name="Front. Microbiol.">
        <title>Comparative Genomic Analysis Reveals a Diverse Repertoire of Genes Involved in Prokaryote-Eukaryote Interactions within the Pseudovibrio Genus.</title>
        <authorList>
            <person name="Romano S."/>
            <person name="Fernandez-Guerra A."/>
            <person name="Reen F.J."/>
            <person name="Glockner F.O."/>
            <person name="Crowley S.P."/>
            <person name="O'Sullivan O."/>
            <person name="Cotter P.D."/>
            <person name="Adams C."/>
            <person name="Dobson A.D."/>
            <person name="O'Gara F."/>
        </authorList>
    </citation>
    <scope>NUCLEOTIDE SEQUENCE [LARGE SCALE GENOMIC DNA]</scope>
    <source>
        <strain evidence="1">Ad2</strain>
    </source>
</reference>
<dbReference type="InterPro" id="IPR012292">
    <property type="entry name" value="Globin/Proto"/>
</dbReference>
<name>A0A165T6D3_9HYPH</name>
<keyword evidence="2" id="KW-1185">Reference proteome</keyword>
<dbReference type="GO" id="GO:0019825">
    <property type="term" value="F:oxygen binding"/>
    <property type="evidence" value="ECO:0007669"/>
    <property type="project" value="InterPro"/>
</dbReference>
<evidence type="ECO:0000313" key="2">
    <source>
        <dbReference type="Proteomes" id="UP000076577"/>
    </source>
</evidence>
<gene>
    <name evidence="1" type="primary">ctb_2</name>
    <name evidence="1" type="ORF">PsAD2_04423</name>
</gene>
<dbReference type="EMBL" id="LMCB01000152">
    <property type="protein sequence ID" value="KZL05498.1"/>
    <property type="molecule type" value="Genomic_DNA"/>
</dbReference>
<dbReference type="InterPro" id="IPR009050">
    <property type="entry name" value="Globin-like_sf"/>
</dbReference>
<dbReference type="RefSeq" id="WP_208979249.1">
    <property type="nucleotide sequence ID" value="NZ_FOFM01000001.1"/>
</dbReference>
<dbReference type="Gene3D" id="1.10.490.10">
    <property type="entry name" value="Globins"/>
    <property type="match status" value="1"/>
</dbReference>
<dbReference type="PATRIC" id="fig|989403.3.peg.4847"/>
<evidence type="ECO:0000313" key="1">
    <source>
        <dbReference type="EMBL" id="KZL05498.1"/>
    </source>
</evidence>
<comment type="caution">
    <text evidence="1">The sequence shown here is derived from an EMBL/GenBank/DDBJ whole genome shotgun (WGS) entry which is preliminary data.</text>
</comment>
<dbReference type="CDD" id="cd08916">
    <property type="entry name" value="TrHb3_P"/>
    <property type="match status" value="1"/>
</dbReference>
<reference evidence="1" key="1">
    <citation type="submission" date="2015-10" db="EMBL/GenBank/DDBJ databases">
        <authorList>
            <person name="Gilbert D.G."/>
        </authorList>
    </citation>
    <scope>NUCLEOTIDE SEQUENCE</scope>
    <source>
        <strain evidence="1">Ad2</strain>
    </source>
</reference>
<protein>
    <submittedName>
        <fullName evidence="1">Group 3 truncated hemoglobin ctb</fullName>
    </submittedName>
</protein>
<organism evidence="1 2">
    <name type="scientific">Pseudovibrio axinellae</name>
    <dbReference type="NCBI Taxonomy" id="989403"/>
    <lineage>
        <taxon>Bacteria</taxon>
        <taxon>Pseudomonadati</taxon>
        <taxon>Pseudomonadota</taxon>
        <taxon>Alphaproteobacteria</taxon>
        <taxon>Hyphomicrobiales</taxon>
        <taxon>Stappiaceae</taxon>
        <taxon>Pseudovibrio</taxon>
    </lineage>
</organism>
<dbReference type="STRING" id="989403.SAMN05421798_101834"/>
<sequence>MSVEIPVVSARERTPLDSSITPAQINLLVESFYGRVRQHETLGPIFLREMGENWGPHLNKMKHFWASVLLKTGSYKGKPVPAHARIQGVTTENFHEWMDLFEEEVHAIFTPEAAPLLLATAQRIAQSLWLAMFSDPFSTPPAKFGTRAS</sequence>